<dbReference type="AlphaFoldDB" id="A0AAN9A1E3"/>
<name>A0AAN9A1E3_HALRR</name>
<evidence type="ECO:0000256" key="1">
    <source>
        <dbReference type="SAM" id="MobiDB-lite"/>
    </source>
</evidence>
<feature type="compositionally biased region" description="Polar residues" evidence="1">
    <location>
        <begin position="28"/>
        <end position="55"/>
    </location>
</feature>
<evidence type="ECO:0000313" key="3">
    <source>
        <dbReference type="Proteomes" id="UP001381693"/>
    </source>
</evidence>
<feature type="non-terminal residue" evidence="2">
    <location>
        <position position="66"/>
    </location>
</feature>
<dbReference type="EMBL" id="JAXCGZ010015215">
    <property type="protein sequence ID" value="KAK7070854.1"/>
    <property type="molecule type" value="Genomic_DNA"/>
</dbReference>
<proteinExistence type="predicted"/>
<keyword evidence="3" id="KW-1185">Reference proteome</keyword>
<sequence length="66" mass="7390">MRNSRVNEYATFTIIVRKLKSTIMHSFTTPQMTSNPNVTTQEIPNSTPQGGSCNLSFPEPSSDKDR</sequence>
<gene>
    <name evidence="2" type="ORF">SK128_002668</name>
</gene>
<comment type="caution">
    <text evidence="2">The sequence shown here is derived from an EMBL/GenBank/DDBJ whole genome shotgun (WGS) entry which is preliminary data.</text>
</comment>
<organism evidence="2 3">
    <name type="scientific">Halocaridina rubra</name>
    <name type="common">Hawaiian red shrimp</name>
    <dbReference type="NCBI Taxonomy" id="373956"/>
    <lineage>
        <taxon>Eukaryota</taxon>
        <taxon>Metazoa</taxon>
        <taxon>Ecdysozoa</taxon>
        <taxon>Arthropoda</taxon>
        <taxon>Crustacea</taxon>
        <taxon>Multicrustacea</taxon>
        <taxon>Malacostraca</taxon>
        <taxon>Eumalacostraca</taxon>
        <taxon>Eucarida</taxon>
        <taxon>Decapoda</taxon>
        <taxon>Pleocyemata</taxon>
        <taxon>Caridea</taxon>
        <taxon>Atyoidea</taxon>
        <taxon>Atyidae</taxon>
        <taxon>Halocaridina</taxon>
    </lineage>
</organism>
<protein>
    <submittedName>
        <fullName evidence="2">Uncharacterized protein</fullName>
    </submittedName>
</protein>
<feature type="region of interest" description="Disordered" evidence="1">
    <location>
        <begin position="28"/>
        <end position="66"/>
    </location>
</feature>
<dbReference type="Proteomes" id="UP001381693">
    <property type="component" value="Unassembled WGS sequence"/>
</dbReference>
<evidence type="ECO:0000313" key="2">
    <source>
        <dbReference type="EMBL" id="KAK7070854.1"/>
    </source>
</evidence>
<reference evidence="2 3" key="1">
    <citation type="submission" date="2023-11" db="EMBL/GenBank/DDBJ databases">
        <title>Halocaridina rubra genome assembly.</title>
        <authorList>
            <person name="Smith C."/>
        </authorList>
    </citation>
    <scope>NUCLEOTIDE SEQUENCE [LARGE SCALE GENOMIC DNA]</scope>
    <source>
        <strain evidence="2">EP-1</strain>
        <tissue evidence="2">Whole</tissue>
    </source>
</reference>
<accession>A0AAN9A1E3</accession>